<reference evidence="16" key="2">
    <citation type="submission" date="2025-09" db="UniProtKB">
        <authorList>
            <consortium name="Ensembl"/>
        </authorList>
    </citation>
    <scope>IDENTIFICATION</scope>
</reference>
<dbReference type="FunFam" id="2.60.40.10:FF:000436">
    <property type="entry name" value="Neural cell adhesion molecule 2"/>
    <property type="match status" value="1"/>
</dbReference>
<keyword evidence="8 13" id="KW-0472">Membrane</keyword>
<evidence type="ECO:0000313" key="16">
    <source>
        <dbReference type="Ensembl" id="ENSXCOP00000022701.1"/>
    </source>
</evidence>
<dbReference type="SMART" id="SM00409">
    <property type="entry name" value="IG"/>
    <property type="match status" value="4"/>
</dbReference>
<keyword evidence="10" id="KW-0325">Glycoprotein</keyword>
<dbReference type="InterPro" id="IPR013783">
    <property type="entry name" value="Ig-like_fold"/>
</dbReference>
<evidence type="ECO:0000259" key="14">
    <source>
        <dbReference type="PROSITE" id="PS50835"/>
    </source>
</evidence>
<dbReference type="PANTHER" id="PTHR12231:SF231">
    <property type="entry name" value="NEURAL CELL ADHESION MOLECULE 2"/>
    <property type="match status" value="1"/>
</dbReference>
<evidence type="ECO:0000256" key="1">
    <source>
        <dbReference type="ARBA" id="ARBA00004162"/>
    </source>
</evidence>
<dbReference type="GO" id="GO:0005886">
    <property type="term" value="C:plasma membrane"/>
    <property type="evidence" value="ECO:0007669"/>
    <property type="project" value="UniProtKB-SubCell"/>
</dbReference>
<feature type="domain" description="Ig-like" evidence="14">
    <location>
        <begin position="179"/>
        <end position="273"/>
    </location>
</feature>
<dbReference type="Pfam" id="PF07679">
    <property type="entry name" value="I-set"/>
    <property type="match status" value="3"/>
</dbReference>
<dbReference type="InterPro" id="IPR013098">
    <property type="entry name" value="Ig_I-set"/>
</dbReference>
<dbReference type="FunFam" id="2.60.40.10:FF:000381">
    <property type="entry name" value="Neural cell adhesion molecule 2"/>
    <property type="match status" value="1"/>
</dbReference>
<dbReference type="InterPro" id="IPR051170">
    <property type="entry name" value="Neural/epithelial_adhesion"/>
</dbReference>
<evidence type="ECO:0000256" key="10">
    <source>
        <dbReference type="ARBA" id="ARBA00023180"/>
    </source>
</evidence>
<protein>
    <submittedName>
        <fullName evidence="16">Uncharacterized protein</fullName>
    </submittedName>
</protein>
<dbReference type="PANTHER" id="PTHR12231">
    <property type="entry name" value="CTX-RELATED TYPE I TRANSMEMBRANE PROTEIN"/>
    <property type="match status" value="1"/>
</dbReference>
<evidence type="ECO:0000256" key="7">
    <source>
        <dbReference type="ARBA" id="ARBA00022989"/>
    </source>
</evidence>
<dbReference type="FunFam" id="2.60.40.10:FF:000032">
    <property type="entry name" value="palladin isoform X1"/>
    <property type="match status" value="1"/>
</dbReference>
<dbReference type="InterPro" id="IPR007110">
    <property type="entry name" value="Ig-like_dom"/>
</dbReference>
<keyword evidence="4" id="KW-0732">Signal</keyword>
<dbReference type="PROSITE" id="PS50835">
    <property type="entry name" value="IG_LIKE"/>
    <property type="match status" value="3"/>
</dbReference>
<feature type="domain" description="Fibronectin type-III" evidence="15">
    <location>
        <begin position="466"/>
        <end position="561"/>
    </location>
</feature>
<accession>A0A3B5MNF8</accession>
<keyword evidence="7 13" id="KW-1133">Transmembrane helix</keyword>
<evidence type="ECO:0000256" key="8">
    <source>
        <dbReference type="ARBA" id="ARBA00023136"/>
    </source>
</evidence>
<keyword evidence="17" id="KW-1185">Reference proteome</keyword>
<dbReference type="InterPro" id="IPR003961">
    <property type="entry name" value="FN3_dom"/>
</dbReference>
<dbReference type="SUPFAM" id="SSF48726">
    <property type="entry name" value="Immunoglobulin"/>
    <property type="match status" value="4"/>
</dbReference>
<keyword evidence="5" id="KW-0677">Repeat</keyword>
<feature type="region of interest" description="Disordered" evidence="12">
    <location>
        <begin position="620"/>
        <end position="659"/>
    </location>
</feature>
<evidence type="ECO:0000256" key="2">
    <source>
        <dbReference type="ARBA" id="ARBA00022475"/>
    </source>
</evidence>
<evidence type="ECO:0000256" key="12">
    <source>
        <dbReference type="SAM" id="MobiDB-lite"/>
    </source>
</evidence>
<dbReference type="Gene3D" id="2.60.40.10">
    <property type="entry name" value="Immunoglobulins"/>
    <property type="match status" value="6"/>
</dbReference>
<sequence>ASLQVSISLHKVELSVGESKFFICTAIGEPVRLEWFNPLGERIVSSKRMNLQAEASRSRLIIYNAIIEDAGIYRCQATDASGHTEEASVVLEIYRKFRLLPFVRYACTSEQPADFLCLCRKGQQLEPSEKYIFSQLEGGRSMLTIRNIRQADGGAFSCKASNKAGFQERELLLKVFVQPHITQLKNVTAVEGSAAMISCVAEGEPLPDISWRRASDGQTFVDGDKSRDGRFEVRGRHGKSVLTISGVRLSDLGRFDCEAQSRIGGHQKSMFLDIEYIPKFLTNHTIYYSWEGNPVNISCDVMSNPPATMLWRRERFTISEGTPHMQIYRTDEKSVLEVTPMSDRDFGRYNCTARNNIGVRYQEFILAQADVPSNPYSVRLSAVSQRLATVTFMKPDSHGGVPISFYLVQYKELGSIDWRDVKSHSVQSEFDFQTSFIRLLLGGKRGEGDAIKEQNDEDVTLLSSGEPSPPAVHGQRGVGKAYRLGLVKQDDGGMPIVEYIVKYKTDKEEQWMTKLVPGANDFAMLQPLQWNTRYEVEITARNVKGLSEPTFYQFFMPQKPDITGKKSLFSGLGLGAVVGLGLGALLLLLVLVDVSCFFLRHCGLLMCITRTLCSKKTATSGKGKEMEEGKAAYLGSPPTAPGNTWLPLKEENGKESLKPDTIEIKVHSDNSIHIKPDDSKA</sequence>
<evidence type="ECO:0000256" key="6">
    <source>
        <dbReference type="ARBA" id="ARBA00022889"/>
    </source>
</evidence>
<evidence type="ECO:0000256" key="5">
    <source>
        <dbReference type="ARBA" id="ARBA00022737"/>
    </source>
</evidence>
<dbReference type="FunFam" id="2.60.40.10:FF:000528">
    <property type="entry name" value="Neural cell adhesion molecule 2"/>
    <property type="match status" value="1"/>
</dbReference>
<dbReference type="Proteomes" id="UP000261380">
    <property type="component" value="Unplaced"/>
</dbReference>
<keyword evidence="2" id="KW-1003">Cell membrane</keyword>
<dbReference type="GO" id="GO:0007155">
    <property type="term" value="P:cell adhesion"/>
    <property type="evidence" value="ECO:0007669"/>
    <property type="project" value="UniProtKB-KW"/>
</dbReference>
<dbReference type="SMART" id="SM00060">
    <property type="entry name" value="FN3"/>
    <property type="match status" value="1"/>
</dbReference>
<dbReference type="SMART" id="SM00408">
    <property type="entry name" value="IGc2"/>
    <property type="match status" value="4"/>
</dbReference>
<feature type="compositionally biased region" description="Basic and acidic residues" evidence="12">
    <location>
        <begin position="648"/>
        <end position="659"/>
    </location>
</feature>
<proteinExistence type="predicted"/>
<dbReference type="STRING" id="32473.ENSXCOP00000022701"/>
<dbReference type="CDD" id="cd00063">
    <property type="entry name" value="FN3"/>
    <property type="match status" value="2"/>
</dbReference>
<dbReference type="PROSITE" id="PS50853">
    <property type="entry name" value="FN3"/>
    <property type="match status" value="1"/>
</dbReference>
<keyword evidence="11" id="KW-0393">Immunoglobulin domain</keyword>
<evidence type="ECO:0000259" key="15">
    <source>
        <dbReference type="PROSITE" id="PS50853"/>
    </source>
</evidence>
<keyword evidence="3 13" id="KW-0812">Transmembrane</keyword>
<organism evidence="16 17">
    <name type="scientific">Xiphophorus couchianus</name>
    <name type="common">Monterrey platyfish</name>
    <dbReference type="NCBI Taxonomy" id="32473"/>
    <lineage>
        <taxon>Eukaryota</taxon>
        <taxon>Metazoa</taxon>
        <taxon>Chordata</taxon>
        <taxon>Craniata</taxon>
        <taxon>Vertebrata</taxon>
        <taxon>Euteleostomi</taxon>
        <taxon>Actinopterygii</taxon>
        <taxon>Neopterygii</taxon>
        <taxon>Teleostei</taxon>
        <taxon>Neoteleostei</taxon>
        <taxon>Acanthomorphata</taxon>
        <taxon>Ovalentaria</taxon>
        <taxon>Atherinomorphae</taxon>
        <taxon>Cyprinodontiformes</taxon>
        <taxon>Poeciliidae</taxon>
        <taxon>Poeciliinae</taxon>
        <taxon>Xiphophorus</taxon>
    </lineage>
</organism>
<dbReference type="InterPro" id="IPR036179">
    <property type="entry name" value="Ig-like_dom_sf"/>
</dbReference>
<name>A0A3B5MNF8_9TELE</name>
<evidence type="ECO:0000256" key="4">
    <source>
        <dbReference type="ARBA" id="ARBA00022729"/>
    </source>
</evidence>
<feature type="domain" description="Ig-like" evidence="14">
    <location>
        <begin position="278"/>
        <end position="367"/>
    </location>
</feature>
<dbReference type="InterPro" id="IPR003599">
    <property type="entry name" value="Ig_sub"/>
</dbReference>
<dbReference type="PRINTS" id="PR01838">
    <property type="entry name" value="NCAMFAMILY"/>
</dbReference>
<reference evidence="16" key="1">
    <citation type="submission" date="2025-08" db="UniProtKB">
        <authorList>
            <consortium name="Ensembl"/>
        </authorList>
    </citation>
    <scope>IDENTIFICATION</scope>
</reference>
<dbReference type="InterPro" id="IPR003598">
    <property type="entry name" value="Ig_sub2"/>
</dbReference>
<dbReference type="GO" id="GO:0043005">
    <property type="term" value="C:neuron projection"/>
    <property type="evidence" value="ECO:0007669"/>
    <property type="project" value="TreeGrafter"/>
</dbReference>
<dbReference type="SUPFAM" id="SSF49265">
    <property type="entry name" value="Fibronectin type III"/>
    <property type="match status" value="1"/>
</dbReference>
<dbReference type="InterPro" id="IPR036116">
    <property type="entry name" value="FN3_sf"/>
</dbReference>
<feature type="domain" description="Ig-like" evidence="14">
    <location>
        <begin position="3"/>
        <end position="90"/>
    </location>
</feature>
<feature type="transmembrane region" description="Helical" evidence="13">
    <location>
        <begin position="568"/>
        <end position="591"/>
    </location>
</feature>
<comment type="subcellular location">
    <subcellularLocation>
        <location evidence="1">Cell membrane</location>
        <topology evidence="1">Single-pass membrane protein</topology>
    </subcellularLocation>
</comment>
<keyword evidence="6" id="KW-0130">Cell adhesion</keyword>
<evidence type="ECO:0000313" key="17">
    <source>
        <dbReference type="Proteomes" id="UP000261380"/>
    </source>
</evidence>
<dbReference type="InterPro" id="IPR009138">
    <property type="entry name" value="Neural_cell_adh"/>
</dbReference>
<dbReference type="Ensembl" id="ENSXCOT00000022977.1">
    <property type="protein sequence ID" value="ENSXCOP00000022701.1"/>
    <property type="gene ID" value="ENSXCOG00000016959.1"/>
</dbReference>
<dbReference type="AlphaFoldDB" id="A0A3B5MNF8"/>
<evidence type="ECO:0000256" key="9">
    <source>
        <dbReference type="ARBA" id="ARBA00023157"/>
    </source>
</evidence>
<evidence type="ECO:0000256" key="11">
    <source>
        <dbReference type="ARBA" id="ARBA00023319"/>
    </source>
</evidence>
<evidence type="ECO:0000256" key="3">
    <source>
        <dbReference type="ARBA" id="ARBA00022692"/>
    </source>
</evidence>
<keyword evidence="9" id="KW-1015">Disulfide bond</keyword>
<dbReference type="Pfam" id="PF13927">
    <property type="entry name" value="Ig_3"/>
    <property type="match status" value="1"/>
</dbReference>
<evidence type="ECO:0000256" key="13">
    <source>
        <dbReference type="SAM" id="Phobius"/>
    </source>
</evidence>
<dbReference type="GeneTree" id="ENSGT00940000157860"/>